<organism evidence="2 3">
    <name type="scientific">Streptomyces viridiviolaceus</name>
    <dbReference type="NCBI Taxonomy" id="68282"/>
    <lineage>
        <taxon>Bacteria</taxon>
        <taxon>Bacillati</taxon>
        <taxon>Actinomycetota</taxon>
        <taxon>Actinomycetes</taxon>
        <taxon>Kitasatosporales</taxon>
        <taxon>Streptomycetaceae</taxon>
        <taxon>Streptomyces</taxon>
    </lineage>
</organism>
<dbReference type="EMBL" id="JBHSYM010000006">
    <property type="protein sequence ID" value="MFC7010841.1"/>
    <property type="molecule type" value="Genomic_DNA"/>
</dbReference>
<evidence type="ECO:0000313" key="2">
    <source>
        <dbReference type="EMBL" id="MFC7010841.1"/>
    </source>
</evidence>
<evidence type="ECO:0000313" key="3">
    <source>
        <dbReference type="Proteomes" id="UP001596409"/>
    </source>
</evidence>
<dbReference type="InterPro" id="IPR001242">
    <property type="entry name" value="Condensation_dom"/>
</dbReference>
<feature type="domain" description="Condensation" evidence="1">
    <location>
        <begin position="64"/>
        <end position="378"/>
    </location>
</feature>
<dbReference type="RefSeq" id="WP_189880092.1">
    <property type="nucleotide sequence ID" value="NZ_BMWA01000038.1"/>
</dbReference>
<gene>
    <name evidence="2" type="ORF">ACFQMH_03800</name>
</gene>
<dbReference type="SUPFAM" id="SSF52777">
    <property type="entry name" value="CoA-dependent acyltransferases"/>
    <property type="match status" value="2"/>
</dbReference>
<accession>A0ABW2DSN6</accession>
<proteinExistence type="predicted"/>
<sequence>MKFIDMWDLDIRPGQLSVWRPDTGSLRTTDWIPDSRPASYLQEAHLTDALRSAGDGSRGPSWLATTFELPGPLDTSALRTALLAWIDRHEALRSRLTPCADTGTDRMARTTLRPGTVGLTRDDYGTFTDPGALRVLIEDILDRSTDPLTWPSFTFLAVTHRDATTVCLGLDHHNADGYSVLLIASEIRELYRAAVEHRDPGLAEVGSYLDFAGPEREAAGLLHCEHEWVRRWRDFVIEGDGRLPEFLVPVSDAERLPPAPQTGGLDWLLDADGAREFDAVCKRQGGDFFSGVLACLAMAGRSRYGQERFRTLVPVHTRSERRFLRSLGWYVGLAPVSLAVHGDDGFGQVVKEAGEALRRCLPLAGAPLARLTELLGLPLEPRFMVSYMDIRWVPGSGRWTEWNAHALRSRRIDAHEVYLWVMRSREGVYLSYRFPDSVPGRAGVPSYLAEARRTVRQVAAGAELPLATPAARGKEPTPC</sequence>
<reference evidence="3" key="1">
    <citation type="journal article" date="2019" name="Int. J. Syst. Evol. Microbiol.">
        <title>The Global Catalogue of Microorganisms (GCM) 10K type strain sequencing project: providing services to taxonomists for standard genome sequencing and annotation.</title>
        <authorList>
            <consortium name="The Broad Institute Genomics Platform"/>
            <consortium name="The Broad Institute Genome Sequencing Center for Infectious Disease"/>
            <person name="Wu L."/>
            <person name="Ma J."/>
        </authorList>
    </citation>
    <scope>NUCLEOTIDE SEQUENCE [LARGE SCALE GENOMIC DNA]</scope>
    <source>
        <strain evidence="3">JCM 4855</strain>
    </source>
</reference>
<evidence type="ECO:0000259" key="1">
    <source>
        <dbReference type="Pfam" id="PF00668"/>
    </source>
</evidence>
<dbReference type="Gene3D" id="3.30.559.10">
    <property type="entry name" value="Chloramphenicol acetyltransferase-like domain"/>
    <property type="match status" value="1"/>
</dbReference>
<keyword evidence="3" id="KW-1185">Reference proteome</keyword>
<dbReference type="Proteomes" id="UP001596409">
    <property type="component" value="Unassembled WGS sequence"/>
</dbReference>
<name>A0ABW2DSN6_9ACTN</name>
<dbReference type="InterPro" id="IPR023213">
    <property type="entry name" value="CAT-like_dom_sf"/>
</dbReference>
<protein>
    <submittedName>
        <fullName evidence="2">Condensation domain-containing protein</fullName>
    </submittedName>
</protein>
<dbReference type="Pfam" id="PF00668">
    <property type="entry name" value="Condensation"/>
    <property type="match status" value="1"/>
</dbReference>
<dbReference type="Gene3D" id="3.30.559.30">
    <property type="entry name" value="Nonribosomal peptide synthetase, condensation domain"/>
    <property type="match status" value="1"/>
</dbReference>
<comment type="caution">
    <text evidence="2">The sequence shown here is derived from an EMBL/GenBank/DDBJ whole genome shotgun (WGS) entry which is preliminary data.</text>
</comment>